<dbReference type="STRING" id="1619013.UT41_C0007G0005"/>
<gene>
    <name evidence="1" type="ORF">UT41_C0007G0005</name>
</gene>
<comment type="caution">
    <text evidence="1">The sequence shown here is derived from an EMBL/GenBank/DDBJ whole genome shotgun (WGS) entry which is preliminary data.</text>
</comment>
<dbReference type="AlphaFoldDB" id="A0A0G0RDI1"/>
<protein>
    <submittedName>
        <fullName evidence="1">Uncharacterized protein</fullName>
    </submittedName>
</protein>
<proteinExistence type="predicted"/>
<reference evidence="1 2" key="1">
    <citation type="journal article" date="2015" name="Nature">
        <title>rRNA introns, odd ribosomes, and small enigmatic genomes across a large radiation of phyla.</title>
        <authorList>
            <person name="Brown C.T."/>
            <person name="Hug L.A."/>
            <person name="Thomas B.C."/>
            <person name="Sharon I."/>
            <person name="Castelle C.J."/>
            <person name="Singh A."/>
            <person name="Wilkins M.J."/>
            <person name="Williams K.H."/>
            <person name="Banfield J.F."/>
        </authorList>
    </citation>
    <scope>NUCLEOTIDE SEQUENCE [LARGE SCALE GENOMIC DNA]</scope>
</reference>
<accession>A0A0G0RDI1</accession>
<evidence type="ECO:0000313" key="2">
    <source>
        <dbReference type="Proteomes" id="UP000034665"/>
    </source>
</evidence>
<sequence length="56" mass="6596">MKVKDLINKLQKLEFDDKAEISIQTTTKEYKNFLTSLTDDGQCILFCREIKQGKQR</sequence>
<dbReference type="Proteomes" id="UP000034665">
    <property type="component" value="Unassembled WGS sequence"/>
</dbReference>
<organism evidence="1 2">
    <name type="scientific">Candidatus Wolfebacteria bacterium GW2011_GWC2_39_22</name>
    <dbReference type="NCBI Taxonomy" id="1619013"/>
    <lineage>
        <taxon>Bacteria</taxon>
        <taxon>Candidatus Wolfeibacteriota</taxon>
    </lineage>
</organism>
<dbReference type="EMBL" id="LBWR01000007">
    <property type="protein sequence ID" value="KKR11712.1"/>
    <property type="molecule type" value="Genomic_DNA"/>
</dbReference>
<evidence type="ECO:0000313" key="1">
    <source>
        <dbReference type="EMBL" id="KKR11712.1"/>
    </source>
</evidence>
<name>A0A0G0RDI1_9BACT</name>